<name>A0A2M9D071_9CELL</name>
<comment type="caution">
    <text evidence="2">The sequence shown here is derived from an EMBL/GenBank/DDBJ whole genome shotgun (WGS) entry which is preliminary data.</text>
</comment>
<dbReference type="RefSeq" id="WP_157802483.1">
    <property type="nucleotide sequence ID" value="NZ_BOOX01000003.1"/>
</dbReference>
<evidence type="ECO:0000256" key="1">
    <source>
        <dbReference type="SAM" id="Phobius"/>
    </source>
</evidence>
<gene>
    <name evidence="2" type="ORF">CLV28_0802</name>
</gene>
<keyword evidence="3" id="KW-1185">Reference proteome</keyword>
<evidence type="ECO:0000313" key="3">
    <source>
        <dbReference type="Proteomes" id="UP000231693"/>
    </source>
</evidence>
<protein>
    <submittedName>
        <fullName evidence="2">Uncharacterized protein</fullName>
    </submittedName>
</protein>
<dbReference type="AlphaFoldDB" id="A0A2M9D071"/>
<feature type="transmembrane region" description="Helical" evidence="1">
    <location>
        <begin position="90"/>
        <end position="110"/>
    </location>
</feature>
<dbReference type="OrthoDB" id="4843372at2"/>
<evidence type="ECO:0000313" key="2">
    <source>
        <dbReference type="EMBL" id="PJJ77581.1"/>
    </source>
</evidence>
<sequence>MRAVYRVLAWAIPVLVLVQAAAIAFALFGLGKWVEDGNDLTSSTFDSDSPDVGGIAGFAVHGMNGMMLIPLVALLLLVVSFFAKVPRGTFWALLVVVDVVLQIGIAFAAFGAPVVGAFHGINAFVLAGLGVAAARAARPGRTTATVPERATT</sequence>
<reference evidence="2 3" key="1">
    <citation type="submission" date="2017-11" db="EMBL/GenBank/DDBJ databases">
        <title>Genomic Encyclopedia of Archaeal and Bacterial Type Strains, Phase II (KMG-II): From Individual Species to Whole Genera.</title>
        <authorList>
            <person name="Goeker M."/>
        </authorList>
    </citation>
    <scope>NUCLEOTIDE SEQUENCE [LARGE SCALE GENOMIC DNA]</scope>
    <source>
        <strain evidence="2 3">DSM 25478</strain>
    </source>
</reference>
<feature type="transmembrane region" description="Helical" evidence="1">
    <location>
        <begin position="116"/>
        <end position="134"/>
    </location>
</feature>
<dbReference type="Proteomes" id="UP000231693">
    <property type="component" value="Unassembled WGS sequence"/>
</dbReference>
<feature type="transmembrane region" description="Helical" evidence="1">
    <location>
        <begin position="54"/>
        <end position="83"/>
    </location>
</feature>
<organism evidence="2 3">
    <name type="scientific">Sediminihabitans luteus</name>
    <dbReference type="NCBI Taxonomy" id="1138585"/>
    <lineage>
        <taxon>Bacteria</taxon>
        <taxon>Bacillati</taxon>
        <taxon>Actinomycetota</taxon>
        <taxon>Actinomycetes</taxon>
        <taxon>Micrococcales</taxon>
        <taxon>Cellulomonadaceae</taxon>
        <taxon>Sediminihabitans</taxon>
    </lineage>
</organism>
<accession>A0A2M9D071</accession>
<proteinExistence type="predicted"/>
<keyword evidence="1" id="KW-1133">Transmembrane helix</keyword>
<keyword evidence="1" id="KW-0472">Membrane</keyword>
<feature type="transmembrane region" description="Helical" evidence="1">
    <location>
        <begin position="7"/>
        <end position="34"/>
    </location>
</feature>
<keyword evidence="1" id="KW-0812">Transmembrane</keyword>
<dbReference type="EMBL" id="PGFE01000001">
    <property type="protein sequence ID" value="PJJ77581.1"/>
    <property type="molecule type" value="Genomic_DNA"/>
</dbReference>